<dbReference type="PANTHER" id="PTHR43386">
    <property type="entry name" value="OLIGOPEPTIDE TRANSPORT SYSTEM PERMEASE PROTEIN APPC"/>
    <property type="match status" value="1"/>
</dbReference>
<dbReference type="Pfam" id="PF00528">
    <property type="entry name" value="BPD_transp_1"/>
    <property type="match status" value="1"/>
</dbReference>
<dbReference type="RefSeq" id="WP_065689075.1">
    <property type="nucleotide sequence ID" value="NZ_LXKT01000029.1"/>
</dbReference>
<dbReference type="InterPro" id="IPR000515">
    <property type="entry name" value="MetI-like"/>
</dbReference>
<dbReference type="EMBL" id="LXKT01000029">
    <property type="protein sequence ID" value="OCJ32749.1"/>
    <property type="molecule type" value="Genomic_DNA"/>
</dbReference>
<dbReference type="InterPro" id="IPR050366">
    <property type="entry name" value="BP-dependent_transpt_permease"/>
</dbReference>
<dbReference type="SUPFAM" id="SSF161098">
    <property type="entry name" value="MetI-like"/>
    <property type="match status" value="1"/>
</dbReference>
<protein>
    <submittedName>
        <fullName evidence="9">Peptide ABC transporter permease</fullName>
    </submittedName>
</protein>
<reference evidence="9 10" key="1">
    <citation type="journal article" date="2016" name="PeerJ">
        <title>Gall-ID: tools for genotyping gall-causing phytopathogenic bacteria.</title>
        <authorList>
            <person name="Davis E.W.II."/>
            <person name="Weisberg A.J."/>
            <person name="Tabima J.F."/>
            <person name="Grunwald N.J."/>
            <person name="Chang J.H."/>
        </authorList>
    </citation>
    <scope>NUCLEOTIDE SEQUENCE [LARGE SCALE GENOMIC DNA]</scope>
    <source>
        <strain evidence="9 10">N2/73</strain>
    </source>
</reference>
<feature type="domain" description="ABC transmembrane type-1" evidence="8">
    <location>
        <begin position="79"/>
        <end position="267"/>
    </location>
</feature>
<evidence type="ECO:0000256" key="5">
    <source>
        <dbReference type="ARBA" id="ARBA00022989"/>
    </source>
</evidence>
<evidence type="ECO:0000256" key="3">
    <source>
        <dbReference type="ARBA" id="ARBA00022475"/>
    </source>
</evidence>
<keyword evidence="4 7" id="KW-0812">Transmembrane</keyword>
<evidence type="ECO:0000256" key="6">
    <source>
        <dbReference type="ARBA" id="ARBA00023136"/>
    </source>
</evidence>
<dbReference type="InterPro" id="IPR035906">
    <property type="entry name" value="MetI-like_sf"/>
</dbReference>
<feature type="transmembrane region" description="Helical" evidence="7">
    <location>
        <begin position="126"/>
        <end position="151"/>
    </location>
</feature>
<dbReference type="PANTHER" id="PTHR43386:SF6">
    <property type="entry name" value="ABC TRANSPORTER PERMEASE PROTEIN"/>
    <property type="match status" value="1"/>
</dbReference>
<keyword evidence="3" id="KW-1003">Cell membrane</keyword>
<feature type="transmembrane region" description="Helical" evidence="7">
    <location>
        <begin position="83"/>
        <end position="105"/>
    </location>
</feature>
<dbReference type="Proteomes" id="UP000093451">
    <property type="component" value="Unassembled WGS sequence"/>
</dbReference>
<dbReference type="AlphaFoldDB" id="A0AB36EBJ1"/>
<keyword evidence="6 7" id="KW-0472">Membrane</keyword>
<comment type="subcellular location">
    <subcellularLocation>
        <location evidence="1 7">Cell membrane</location>
        <topology evidence="1 7">Multi-pass membrane protein</topology>
    </subcellularLocation>
</comment>
<organism evidence="9 10">
    <name type="scientific">Agrobacterium tumefaciens</name>
    <dbReference type="NCBI Taxonomy" id="358"/>
    <lineage>
        <taxon>Bacteria</taxon>
        <taxon>Pseudomonadati</taxon>
        <taxon>Pseudomonadota</taxon>
        <taxon>Alphaproteobacteria</taxon>
        <taxon>Hyphomicrobiales</taxon>
        <taxon>Rhizobiaceae</taxon>
        <taxon>Rhizobium/Agrobacterium group</taxon>
        <taxon>Agrobacterium</taxon>
        <taxon>Agrobacterium tumefaciens complex</taxon>
    </lineage>
</organism>
<comment type="similarity">
    <text evidence="7">Belongs to the binding-protein-dependent transport system permease family.</text>
</comment>
<evidence type="ECO:0000256" key="4">
    <source>
        <dbReference type="ARBA" id="ARBA00022692"/>
    </source>
</evidence>
<dbReference type="GO" id="GO:0005886">
    <property type="term" value="C:plasma membrane"/>
    <property type="evidence" value="ECO:0007669"/>
    <property type="project" value="UniProtKB-SubCell"/>
</dbReference>
<evidence type="ECO:0000256" key="1">
    <source>
        <dbReference type="ARBA" id="ARBA00004651"/>
    </source>
</evidence>
<proteinExistence type="inferred from homology"/>
<name>A0AB36EBJ1_AGRTU</name>
<evidence type="ECO:0000259" key="8">
    <source>
        <dbReference type="PROSITE" id="PS50928"/>
    </source>
</evidence>
<evidence type="ECO:0000313" key="10">
    <source>
        <dbReference type="Proteomes" id="UP000093451"/>
    </source>
</evidence>
<dbReference type="PROSITE" id="PS50928">
    <property type="entry name" value="ABC_TM1"/>
    <property type="match status" value="1"/>
</dbReference>
<evidence type="ECO:0000256" key="2">
    <source>
        <dbReference type="ARBA" id="ARBA00022448"/>
    </source>
</evidence>
<comment type="caution">
    <text evidence="9">The sequence shown here is derived from an EMBL/GenBank/DDBJ whole genome shotgun (WGS) entry which is preliminary data.</text>
</comment>
<dbReference type="GO" id="GO:0055085">
    <property type="term" value="P:transmembrane transport"/>
    <property type="evidence" value="ECO:0007669"/>
    <property type="project" value="InterPro"/>
</dbReference>
<dbReference type="CDD" id="cd06261">
    <property type="entry name" value="TM_PBP2"/>
    <property type="match status" value="1"/>
</dbReference>
<keyword evidence="5 7" id="KW-1133">Transmembrane helix</keyword>
<dbReference type="Gene3D" id="1.10.3720.10">
    <property type="entry name" value="MetI-like"/>
    <property type="match status" value="1"/>
</dbReference>
<accession>A0AB36EBJ1</accession>
<evidence type="ECO:0000313" key="9">
    <source>
        <dbReference type="EMBL" id="OCJ32749.1"/>
    </source>
</evidence>
<sequence length="283" mass="30413">MKKPILSLAYAIVLIVIAMAAFSPFLTSIDPNFVDPFNRNLSPMSPVNTSFLEDQTPRNALFGTDALGRDIFSRMVYGAQTSILIGFAVTAVAVVTGTFLGLVCGSFKSIDGVVMRVMDGLMAIPAILLAIALMTAIGSGVWTVILAITVVEVPRVVRVVRSVVLSVRQEPYVEAAISLGVPTGRLLLRHILPNAIGPLTVLATFIMSAAILLEATLSFLGLGMPQNVPTWGNTIAEGRTLFQIYPHNIWIPAIFLSLTVLGVNVIGDGWRDRLDPRNASRAR</sequence>
<feature type="transmembrane region" description="Helical" evidence="7">
    <location>
        <begin position="249"/>
        <end position="267"/>
    </location>
</feature>
<gene>
    <name evidence="9" type="ORF">A6U91_21450</name>
</gene>
<keyword evidence="2 7" id="KW-0813">Transport</keyword>
<evidence type="ECO:0000256" key="7">
    <source>
        <dbReference type="RuleBase" id="RU363032"/>
    </source>
</evidence>
<feature type="transmembrane region" description="Helical" evidence="7">
    <location>
        <begin position="200"/>
        <end position="222"/>
    </location>
</feature>